<dbReference type="EMBL" id="JABEPP010000006">
    <property type="protein sequence ID" value="NNM74870.1"/>
    <property type="molecule type" value="Genomic_DNA"/>
</dbReference>
<dbReference type="InterPro" id="IPR021225">
    <property type="entry name" value="Tlde1_dom"/>
</dbReference>
<comment type="caution">
    <text evidence="3">The sequence shown here is derived from an EMBL/GenBank/DDBJ whole genome shotgun (WGS) entry which is preliminary data.</text>
</comment>
<evidence type="ECO:0000313" key="3">
    <source>
        <dbReference type="EMBL" id="NNM74870.1"/>
    </source>
</evidence>
<keyword evidence="4" id="KW-1185">Reference proteome</keyword>
<organism evidence="3 4">
    <name type="scientific">Enterovirga aerilata</name>
    <dbReference type="NCBI Taxonomy" id="2730920"/>
    <lineage>
        <taxon>Bacteria</taxon>
        <taxon>Pseudomonadati</taxon>
        <taxon>Pseudomonadota</taxon>
        <taxon>Alphaproteobacteria</taxon>
        <taxon>Hyphomicrobiales</taxon>
        <taxon>Methylobacteriaceae</taxon>
        <taxon>Enterovirga</taxon>
    </lineage>
</organism>
<name>A0A849IFF8_9HYPH</name>
<proteinExistence type="predicted"/>
<reference evidence="3 4" key="1">
    <citation type="submission" date="2020-04" db="EMBL/GenBank/DDBJ databases">
        <title>Enterovirga sp. isolate from soil.</title>
        <authorList>
            <person name="Chea S."/>
            <person name="Kim D.-U."/>
        </authorList>
    </citation>
    <scope>NUCLEOTIDE SEQUENCE [LARGE SCALE GENOMIC DNA]</scope>
    <source>
        <strain evidence="3 4">DB1703</strain>
    </source>
</reference>
<feature type="region of interest" description="Disordered" evidence="1">
    <location>
        <begin position="1"/>
        <end position="138"/>
    </location>
</feature>
<accession>A0A849IFF8</accession>
<dbReference type="Pfam" id="PF10908">
    <property type="entry name" value="Tlde1_dom"/>
    <property type="match status" value="1"/>
</dbReference>
<protein>
    <submittedName>
        <fullName evidence="3">DUF2778 domain-containing protein</fullName>
    </submittedName>
</protein>
<feature type="domain" description="Tlde1" evidence="2">
    <location>
        <begin position="204"/>
        <end position="308"/>
    </location>
</feature>
<evidence type="ECO:0000259" key="2">
    <source>
        <dbReference type="Pfam" id="PF10908"/>
    </source>
</evidence>
<dbReference type="AlphaFoldDB" id="A0A849IFF8"/>
<dbReference type="Proteomes" id="UP000564885">
    <property type="component" value="Unassembled WGS sequence"/>
</dbReference>
<gene>
    <name evidence="3" type="ORF">HJG44_21140</name>
</gene>
<sequence length="333" mass="35195">MLSAPPGPKYDPETTGSIPKQAFAVDPSLLDPTPMLGKGAAMAWSSAPLGSGLLPPRPAAAPALAAPAKAEPASRPAPAPSAASPEPMRSSHAVPLPVPRPADLTPREAAASVARAPSRAAPRRMRTAAVPSPQPDDRSWFEKLFDLNAPGAPGVSYAALDSRPVEVAPRARQSPSPLPTPAGEPGVAVYDISARTVTLPNGERLEAHSGLREKMDDPRFVHVRMRGATPPGTYDLTEREAPFHGVRAIRLNPVGGSAAIFGRAGLLAHTYLLGPNGDSNGCVSLKDYDRFLQAFLRGEIRRLVVVAGNRQDWTPSAKRFGRSDRDDPRARDV</sequence>
<feature type="compositionally biased region" description="Low complexity" evidence="1">
    <location>
        <begin position="107"/>
        <end position="120"/>
    </location>
</feature>
<evidence type="ECO:0000256" key="1">
    <source>
        <dbReference type="SAM" id="MobiDB-lite"/>
    </source>
</evidence>
<evidence type="ECO:0000313" key="4">
    <source>
        <dbReference type="Proteomes" id="UP000564885"/>
    </source>
</evidence>
<feature type="compositionally biased region" description="Low complexity" evidence="1">
    <location>
        <begin position="45"/>
        <end position="87"/>
    </location>
</feature>